<reference evidence="4" key="1">
    <citation type="submission" date="2025-08" db="UniProtKB">
        <authorList>
            <consortium name="RefSeq"/>
        </authorList>
    </citation>
    <scope>IDENTIFICATION</scope>
    <source>
        <tissue evidence="4">Leaves</tissue>
    </source>
</reference>
<dbReference type="GeneID" id="109008935"/>
<dbReference type="PANTHER" id="PTHR34778:SF6">
    <property type="entry name" value="SHUGOSHIN C-TERMINAL DOMAIN-CONTAINING PROTEIN"/>
    <property type="match status" value="1"/>
</dbReference>
<dbReference type="AlphaFoldDB" id="A0A2I4GLK6"/>
<gene>
    <name evidence="4" type="primary">LOC109008935</name>
</gene>
<proteinExistence type="predicted"/>
<evidence type="ECO:0000256" key="1">
    <source>
        <dbReference type="SAM" id="Coils"/>
    </source>
</evidence>
<evidence type="ECO:0000256" key="2">
    <source>
        <dbReference type="SAM" id="MobiDB-lite"/>
    </source>
</evidence>
<feature type="compositionally biased region" description="Basic and acidic residues" evidence="2">
    <location>
        <begin position="367"/>
        <end position="382"/>
    </location>
</feature>
<dbReference type="Proteomes" id="UP000235220">
    <property type="component" value="Chromosome 10"/>
</dbReference>
<protein>
    <submittedName>
        <fullName evidence="4">Uncharacterized protein LOC109008935 isoform X1</fullName>
    </submittedName>
</protein>
<feature type="compositionally biased region" description="Basic and acidic residues" evidence="2">
    <location>
        <begin position="573"/>
        <end position="582"/>
    </location>
</feature>
<evidence type="ECO:0000313" key="4">
    <source>
        <dbReference type="RefSeq" id="XP_018844781.1"/>
    </source>
</evidence>
<dbReference type="FunCoup" id="A0A2I4GLK6">
    <property type="interactions" value="863"/>
</dbReference>
<dbReference type="OrthoDB" id="657513at2759"/>
<sequence length="616" mass="68639">MEDDAQKMLSLKKAYAKIILNTAKEAATRVMASERKALRFQQDLRATKDEALRMLVRLKQTFDSKECSKDAIVPGPFPAFQTTEAEMASLIQQGRIEELEAQLNEAEDVIAGLRTDLKQVWGALEKVKSNQARPLNGQIKKEDPPSHESAASEPISPNLLNSGFETVTISDMKNAPLNERVSVEECCNTTKETEQVGISLLDNYYANNSDFASILMKIEEPELYRKGFTQRVCAFERDFLDGEVPPSRDEIDRHSLKKNELISKVSENDEVKCLEPSTMTSDTEMVNSSIGEEVNNRIKISTSQRRKIRFGKAKTTSQMSGPSPVQVMKLCQPSSFLSFCNAYSVNRNVKSAESTCTLLSINTEKGEVHQGKEKEEMKKSRDAAASVRSPSDQLNKHCQPSYVLSHCRTSSYSTNGNVKSSEEGLKINETESKIKPLTRLVPGLTLITRDVDPRLGSANITVNIKASNESGVVKNVGQKDMELGDESALVEHEGSAAEKLMNPSSELNLGMVNKPLINANLKDAQASEENNGSPSQAACNRLLRYTFQRKRKKELLSKPEEDISLENSTAKRRLGENQRDTQKLQNSNLINDSSRDSRRLAQVARQLISLSGKRWR</sequence>
<dbReference type="RefSeq" id="XP_018844781.1">
    <property type="nucleotide sequence ID" value="XM_018989236.2"/>
</dbReference>
<feature type="region of interest" description="Disordered" evidence="2">
    <location>
        <begin position="132"/>
        <end position="157"/>
    </location>
</feature>
<keyword evidence="1" id="KW-0175">Coiled coil</keyword>
<accession>A0A2I4GLK6</accession>
<dbReference type="Gramene" id="Jr10_02740_p1">
    <property type="protein sequence ID" value="cds.Jr10_02740_p1"/>
    <property type="gene ID" value="Jr10_02740"/>
</dbReference>
<feature type="region of interest" description="Disordered" evidence="2">
    <location>
        <begin position="558"/>
        <end position="596"/>
    </location>
</feature>
<feature type="compositionally biased region" description="Polar residues" evidence="2">
    <location>
        <begin position="583"/>
        <end position="592"/>
    </location>
</feature>
<keyword evidence="3" id="KW-1185">Reference proteome</keyword>
<evidence type="ECO:0000313" key="3">
    <source>
        <dbReference type="Proteomes" id="UP000235220"/>
    </source>
</evidence>
<organism evidence="3 4">
    <name type="scientific">Juglans regia</name>
    <name type="common">English walnut</name>
    <dbReference type="NCBI Taxonomy" id="51240"/>
    <lineage>
        <taxon>Eukaryota</taxon>
        <taxon>Viridiplantae</taxon>
        <taxon>Streptophyta</taxon>
        <taxon>Embryophyta</taxon>
        <taxon>Tracheophyta</taxon>
        <taxon>Spermatophyta</taxon>
        <taxon>Magnoliopsida</taxon>
        <taxon>eudicotyledons</taxon>
        <taxon>Gunneridae</taxon>
        <taxon>Pentapetalae</taxon>
        <taxon>rosids</taxon>
        <taxon>fabids</taxon>
        <taxon>Fagales</taxon>
        <taxon>Juglandaceae</taxon>
        <taxon>Juglans</taxon>
    </lineage>
</organism>
<name>A0A2I4GLK6_JUGRE</name>
<dbReference type="KEGG" id="jre:109008935"/>
<dbReference type="STRING" id="51240.A0A2I4GLK6"/>
<feature type="coiled-coil region" evidence="1">
    <location>
        <begin position="89"/>
        <end position="116"/>
    </location>
</feature>
<feature type="region of interest" description="Disordered" evidence="2">
    <location>
        <begin position="367"/>
        <end position="395"/>
    </location>
</feature>
<dbReference type="PANTHER" id="PTHR34778">
    <property type="entry name" value="OS02G0580700 PROTEIN"/>
    <property type="match status" value="1"/>
</dbReference>